<dbReference type="CDD" id="cd00056">
    <property type="entry name" value="ENDO3c"/>
    <property type="match status" value="1"/>
</dbReference>
<dbReference type="Proteomes" id="UP000627292">
    <property type="component" value="Unassembled WGS sequence"/>
</dbReference>
<evidence type="ECO:0000313" key="16">
    <source>
        <dbReference type="EMBL" id="GGH77606.1"/>
    </source>
</evidence>
<comment type="caution">
    <text evidence="16">The sequence shown here is derived from an EMBL/GenBank/DDBJ whole genome shotgun (WGS) entry which is preliminary data.</text>
</comment>
<dbReference type="InterPro" id="IPR015797">
    <property type="entry name" value="NUDIX_hydrolase-like_dom_sf"/>
</dbReference>
<evidence type="ECO:0000256" key="1">
    <source>
        <dbReference type="ARBA" id="ARBA00000843"/>
    </source>
</evidence>
<accession>A0A917J1J2</accession>
<dbReference type="SMART" id="SM00478">
    <property type="entry name" value="ENDO3c"/>
    <property type="match status" value="1"/>
</dbReference>
<dbReference type="Gene3D" id="1.10.1670.10">
    <property type="entry name" value="Helix-hairpin-Helix base-excision DNA repair enzymes (C-terminal)"/>
    <property type="match status" value="1"/>
</dbReference>
<organism evidence="16 17">
    <name type="scientific">Filimonas zeae</name>
    <dbReference type="NCBI Taxonomy" id="1737353"/>
    <lineage>
        <taxon>Bacteria</taxon>
        <taxon>Pseudomonadati</taxon>
        <taxon>Bacteroidota</taxon>
        <taxon>Chitinophagia</taxon>
        <taxon>Chitinophagales</taxon>
        <taxon>Chitinophagaceae</taxon>
        <taxon>Filimonas</taxon>
    </lineage>
</organism>
<dbReference type="GO" id="GO:0034039">
    <property type="term" value="F:8-oxo-7,8-dihydroguanine DNA N-glycosylase activity"/>
    <property type="evidence" value="ECO:0007669"/>
    <property type="project" value="TreeGrafter"/>
</dbReference>
<evidence type="ECO:0000256" key="5">
    <source>
        <dbReference type="ARBA" id="ARBA00022023"/>
    </source>
</evidence>
<evidence type="ECO:0000256" key="8">
    <source>
        <dbReference type="ARBA" id="ARBA00022763"/>
    </source>
</evidence>
<dbReference type="AlphaFoldDB" id="A0A917J1J2"/>
<dbReference type="Pfam" id="PF00633">
    <property type="entry name" value="HHH"/>
    <property type="match status" value="1"/>
</dbReference>
<comment type="catalytic activity">
    <reaction evidence="1 14">
        <text>Hydrolyzes free adenine bases from 7,8-dihydro-8-oxoguanine:adenine mismatched double-stranded DNA, leaving an apurinic site.</text>
        <dbReference type="EC" id="3.2.2.31"/>
    </reaction>
</comment>
<comment type="similarity">
    <text evidence="3 14">Belongs to the Nth/MutY family.</text>
</comment>
<dbReference type="CDD" id="cd03431">
    <property type="entry name" value="NUDIX_DNA_Glycosylase_C-MutY"/>
    <property type="match status" value="1"/>
</dbReference>
<evidence type="ECO:0000256" key="13">
    <source>
        <dbReference type="ARBA" id="ARBA00023295"/>
    </source>
</evidence>
<keyword evidence="9" id="KW-0378">Hydrolase</keyword>
<dbReference type="GO" id="GO:0006284">
    <property type="term" value="P:base-excision repair"/>
    <property type="evidence" value="ECO:0007669"/>
    <property type="project" value="UniProtKB-UniRule"/>
</dbReference>
<dbReference type="GO" id="GO:0000701">
    <property type="term" value="F:purine-specific mismatch base pair DNA N-glycosylase activity"/>
    <property type="evidence" value="ECO:0007669"/>
    <property type="project" value="UniProtKB-EC"/>
</dbReference>
<dbReference type="Gene3D" id="1.10.340.30">
    <property type="entry name" value="Hypothetical protein, domain 2"/>
    <property type="match status" value="1"/>
</dbReference>
<dbReference type="GO" id="GO:0006298">
    <property type="term" value="P:mismatch repair"/>
    <property type="evidence" value="ECO:0007669"/>
    <property type="project" value="TreeGrafter"/>
</dbReference>
<reference evidence="16" key="2">
    <citation type="submission" date="2020-09" db="EMBL/GenBank/DDBJ databases">
        <authorList>
            <person name="Sun Q."/>
            <person name="Zhou Y."/>
        </authorList>
    </citation>
    <scope>NUCLEOTIDE SEQUENCE</scope>
    <source>
        <strain evidence="16">CGMCC 1.15290</strain>
    </source>
</reference>
<reference evidence="16" key="1">
    <citation type="journal article" date="2014" name="Int. J. Syst. Evol. Microbiol.">
        <title>Complete genome sequence of Corynebacterium casei LMG S-19264T (=DSM 44701T), isolated from a smear-ripened cheese.</title>
        <authorList>
            <consortium name="US DOE Joint Genome Institute (JGI-PGF)"/>
            <person name="Walter F."/>
            <person name="Albersmeier A."/>
            <person name="Kalinowski J."/>
            <person name="Ruckert C."/>
        </authorList>
    </citation>
    <scope>NUCLEOTIDE SEQUENCE</scope>
    <source>
        <strain evidence="16">CGMCC 1.15290</strain>
    </source>
</reference>
<evidence type="ECO:0000256" key="12">
    <source>
        <dbReference type="ARBA" id="ARBA00023204"/>
    </source>
</evidence>
<dbReference type="InterPro" id="IPR029119">
    <property type="entry name" value="MutY_C"/>
</dbReference>
<keyword evidence="10 14" id="KW-0408">Iron</keyword>
<dbReference type="Pfam" id="PF00730">
    <property type="entry name" value="HhH-GPD"/>
    <property type="match status" value="1"/>
</dbReference>
<evidence type="ECO:0000259" key="15">
    <source>
        <dbReference type="SMART" id="SM00478"/>
    </source>
</evidence>
<dbReference type="RefSeq" id="WP_229687966.1">
    <property type="nucleotide sequence ID" value="NZ_BMIB01000004.1"/>
</dbReference>
<dbReference type="InterPro" id="IPR000445">
    <property type="entry name" value="HhH_motif"/>
</dbReference>
<keyword evidence="13 14" id="KW-0326">Glycosidase</keyword>
<feature type="domain" description="HhH-GPD" evidence="15">
    <location>
        <begin position="40"/>
        <end position="191"/>
    </location>
</feature>
<evidence type="ECO:0000256" key="2">
    <source>
        <dbReference type="ARBA" id="ARBA00002933"/>
    </source>
</evidence>
<dbReference type="EMBL" id="BMIB01000004">
    <property type="protein sequence ID" value="GGH77606.1"/>
    <property type="molecule type" value="Genomic_DNA"/>
</dbReference>
<dbReference type="SUPFAM" id="SSF48150">
    <property type="entry name" value="DNA-glycosylase"/>
    <property type="match status" value="1"/>
</dbReference>
<dbReference type="SUPFAM" id="SSF55811">
    <property type="entry name" value="Nudix"/>
    <property type="match status" value="1"/>
</dbReference>
<keyword evidence="17" id="KW-1185">Reference proteome</keyword>
<evidence type="ECO:0000256" key="10">
    <source>
        <dbReference type="ARBA" id="ARBA00023004"/>
    </source>
</evidence>
<dbReference type="GO" id="GO:0035485">
    <property type="term" value="F:adenine/guanine mispair binding"/>
    <property type="evidence" value="ECO:0007669"/>
    <property type="project" value="TreeGrafter"/>
</dbReference>
<dbReference type="PANTHER" id="PTHR42944">
    <property type="entry name" value="ADENINE DNA GLYCOSYLASE"/>
    <property type="match status" value="1"/>
</dbReference>
<dbReference type="InterPro" id="IPR003265">
    <property type="entry name" value="HhH-GPD_domain"/>
</dbReference>
<gene>
    <name evidence="16" type="ORF">GCM10011379_44210</name>
</gene>
<dbReference type="InterPro" id="IPR005760">
    <property type="entry name" value="A/G_AdeGlyc_MutY"/>
</dbReference>
<evidence type="ECO:0000256" key="14">
    <source>
        <dbReference type="RuleBase" id="RU365096"/>
    </source>
</evidence>
<keyword evidence="12" id="KW-0234">DNA repair</keyword>
<comment type="cofactor">
    <cofactor evidence="14">
        <name>[4Fe-4S] cluster</name>
        <dbReference type="ChEBI" id="CHEBI:49883"/>
    </cofactor>
    <text evidence="14">Binds 1 [4Fe-4S] cluster.</text>
</comment>
<evidence type="ECO:0000313" key="17">
    <source>
        <dbReference type="Proteomes" id="UP000627292"/>
    </source>
</evidence>
<dbReference type="EC" id="3.2.2.31" evidence="4 14"/>
<dbReference type="GO" id="GO:0046872">
    <property type="term" value="F:metal ion binding"/>
    <property type="evidence" value="ECO:0007669"/>
    <property type="project" value="UniProtKB-UniRule"/>
</dbReference>
<keyword evidence="8 14" id="KW-0227">DNA damage</keyword>
<dbReference type="NCBIfam" id="TIGR01084">
    <property type="entry name" value="mutY"/>
    <property type="match status" value="1"/>
</dbReference>
<protein>
    <recommendedName>
        <fullName evidence="5 14">Adenine DNA glycosylase</fullName>
        <ecNumber evidence="4 14">3.2.2.31</ecNumber>
    </recommendedName>
</protein>
<keyword evidence="7" id="KW-0479">Metal-binding</keyword>
<comment type="function">
    <text evidence="2">Adenine glycosylase active on G-A mispairs. MutY also corrects error-prone DNA synthesis past GO lesions which are due to the oxidatively damaged form of guanine: 7,8-dihydro-8-oxoguanine (8-oxo-dGTP).</text>
</comment>
<name>A0A917J1J2_9BACT</name>
<evidence type="ECO:0000256" key="11">
    <source>
        <dbReference type="ARBA" id="ARBA00023014"/>
    </source>
</evidence>
<keyword evidence="11" id="KW-0411">Iron-sulfur</keyword>
<dbReference type="Gene3D" id="3.90.79.10">
    <property type="entry name" value="Nucleoside Triphosphate Pyrophosphohydrolase"/>
    <property type="match status" value="1"/>
</dbReference>
<proteinExistence type="inferred from homology"/>
<sequence>MMLYKKFTASLMEWHLTQNNRQMPWKGEKDPYKIWLSEVILQQTRVEQGRTYYENFTSKYPTVAQLAAAPDEQVFKLWEGLGYYNRCKNLLFTARTIVNQYNGVFPDTYTDIVALKGIGPYTAAAIASFAFNLPYAVVDGNVYRVLARFFNIDTPTDSTEGKALFTELANEVLDKKMPGAFNQAIMDFGATICKPMAPACSVCPLQTACNARKHGRVNMLPVKNKILQKKTRHFTWFILNAQNKTLIHKRGAGDIWENLHEFYLVESTEKTTWTRAAVEQWCRDQLGESAPDILSISGILSQQLTHQTIKAQFIEVNLPQIPAPLKEFNWVSRSRMQELAFPRLVNMWLDPKKRDSLLF</sequence>
<dbReference type="InterPro" id="IPR023170">
    <property type="entry name" value="HhH_base_excis_C"/>
</dbReference>
<evidence type="ECO:0000256" key="4">
    <source>
        <dbReference type="ARBA" id="ARBA00012045"/>
    </source>
</evidence>
<keyword evidence="6" id="KW-0004">4Fe-4S</keyword>
<dbReference type="InterPro" id="IPR011257">
    <property type="entry name" value="DNA_glycosylase"/>
</dbReference>
<evidence type="ECO:0000256" key="7">
    <source>
        <dbReference type="ARBA" id="ARBA00022723"/>
    </source>
</evidence>
<evidence type="ECO:0000256" key="9">
    <source>
        <dbReference type="ARBA" id="ARBA00022801"/>
    </source>
</evidence>
<dbReference type="InterPro" id="IPR044298">
    <property type="entry name" value="MIG/MutY"/>
</dbReference>
<dbReference type="PANTHER" id="PTHR42944:SF1">
    <property type="entry name" value="ADENINE DNA GLYCOSYLASE"/>
    <property type="match status" value="1"/>
</dbReference>
<evidence type="ECO:0000256" key="3">
    <source>
        <dbReference type="ARBA" id="ARBA00008343"/>
    </source>
</evidence>
<dbReference type="GO" id="GO:0032357">
    <property type="term" value="F:oxidized purine DNA binding"/>
    <property type="evidence" value="ECO:0007669"/>
    <property type="project" value="TreeGrafter"/>
</dbReference>
<dbReference type="Pfam" id="PF14815">
    <property type="entry name" value="NUDIX_4"/>
    <property type="match status" value="1"/>
</dbReference>
<evidence type="ECO:0000256" key="6">
    <source>
        <dbReference type="ARBA" id="ARBA00022485"/>
    </source>
</evidence>
<dbReference type="GO" id="GO:0051539">
    <property type="term" value="F:4 iron, 4 sulfur cluster binding"/>
    <property type="evidence" value="ECO:0007669"/>
    <property type="project" value="UniProtKB-UniRule"/>
</dbReference>